<comment type="function">
    <text evidence="5">Involved in ribosomal large subunit assembly.</text>
</comment>
<evidence type="ECO:0000256" key="4">
    <source>
        <dbReference type="ARBA" id="ARBA00023242"/>
    </source>
</evidence>
<gene>
    <name evidence="7" type="ORF">Fcan01_04992</name>
</gene>
<feature type="compositionally biased region" description="Gly residues" evidence="6">
    <location>
        <begin position="363"/>
        <end position="382"/>
    </location>
</feature>
<evidence type="ECO:0000256" key="2">
    <source>
        <dbReference type="ARBA" id="ARBA00010077"/>
    </source>
</evidence>
<dbReference type="EMBL" id="LNIX01000002">
    <property type="protein sequence ID" value="OXA60590.1"/>
    <property type="molecule type" value="Genomic_DNA"/>
</dbReference>
<organism evidence="7 8">
    <name type="scientific">Folsomia candida</name>
    <name type="common">Springtail</name>
    <dbReference type="NCBI Taxonomy" id="158441"/>
    <lineage>
        <taxon>Eukaryota</taxon>
        <taxon>Metazoa</taxon>
        <taxon>Ecdysozoa</taxon>
        <taxon>Arthropoda</taxon>
        <taxon>Hexapoda</taxon>
        <taxon>Collembola</taxon>
        <taxon>Entomobryomorpha</taxon>
        <taxon>Isotomoidea</taxon>
        <taxon>Isotomidae</taxon>
        <taxon>Proisotominae</taxon>
        <taxon>Folsomia</taxon>
    </lineage>
</organism>
<keyword evidence="8" id="KW-1185">Reference proteome</keyword>
<comment type="caution">
    <text evidence="7">The sequence shown here is derived from an EMBL/GenBank/DDBJ whole genome shotgun (WGS) entry which is preliminary data.</text>
</comment>
<reference evidence="7 8" key="1">
    <citation type="submission" date="2015-12" db="EMBL/GenBank/DDBJ databases">
        <title>The genome of Folsomia candida.</title>
        <authorList>
            <person name="Faddeeva A."/>
            <person name="Derks M.F."/>
            <person name="Anvar Y."/>
            <person name="Smit S."/>
            <person name="Van Straalen N."/>
            <person name="Roelofs D."/>
        </authorList>
    </citation>
    <scope>NUCLEOTIDE SEQUENCE [LARGE SCALE GENOMIC DNA]</scope>
    <source>
        <strain evidence="7 8">VU population</strain>
        <tissue evidence="7">Whole body</tissue>
    </source>
</reference>
<comment type="similarity">
    <text evidence="2 5">Belongs to the RRS1 family.</text>
</comment>
<name>A0A226ETN0_FOLCA</name>
<evidence type="ECO:0000313" key="8">
    <source>
        <dbReference type="Proteomes" id="UP000198287"/>
    </source>
</evidence>
<dbReference type="GO" id="GO:0005730">
    <property type="term" value="C:nucleolus"/>
    <property type="evidence" value="ECO:0007669"/>
    <property type="project" value="TreeGrafter"/>
</dbReference>
<dbReference type="PANTHER" id="PTHR17602">
    <property type="entry name" value="RIBOSOME BIOGENESIS REGULATORY PROTEIN"/>
    <property type="match status" value="1"/>
</dbReference>
<dbReference type="OrthoDB" id="28455at2759"/>
<dbReference type="OMA" id="ACDKNRI"/>
<proteinExistence type="inferred from homology"/>
<feature type="region of interest" description="Disordered" evidence="6">
    <location>
        <begin position="229"/>
        <end position="249"/>
    </location>
</feature>
<dbReference type="PANTHER" id="PTHR17602:SF4">
    <property type="entry name" value="RIBOSOME BIOGENESIS REGULATORY PROTEIN HOMOLOG"/>
    <property type="match status" value="1"/>
</dbReference>
<evidence type="ECO:0000256" key="3">
    <source>
        <dbReference type="ARBA" id="ARBA00022517"/>
    </source>
</evidence>
<dbReference type="Pfam" id="PF04939">
    <property type="entry name" value="RRS1"/>
    <property type="match status" value="1"/>
</dbReference>
<feature type="compositionally biased region" description="Gly residues" evidence="6">
    <location>
        <begin position="342"/>
        <end position="351"/>
    </location>
</feature>
<dbReference type="InterPro" id="IPR007023">
    <property type="entry name" value="Ribosom_reg"/>
</dbReference>
<comment type="subcellular location">
    <subcellularLocation>
        <location evidence="1 5">Nucleus</location>
    </subcellularLocation>
</comment>
<feature type="compositionally biased region" description="Basic and acidic residues" evidence="6">
    <location>
        <begin position="282"/>
        <end position="291"/>
    </location>
</feature>
<evidence type="ECO:0000256" key="1">
    <source>
        <dbReference type="ARBA" id="ARBA00004123"/>
    </source>
</evidence>
<keyword evidence="4 5" id="KW-0539">Nucleus</keyword>
<dbReference type="STRING" id="158441.A0A226ETN0"/>
<dbReference type="AlphaFoldDB" id="A0A226ETN0"/>
<dbReference type="GO" id="GO:0042273">
    <property type="term" value="P:ribosomal large subunit biogenesis"/>
    <property type="evidence" value="ECO:0007669"/>
    <property type="project" value="TreeGrafter"/>
</dbReference>
<keyword evidence="3 5" id="KW-0690">Ribosome biogenesis</keyword>
<dbReference type="GO" id="GO:0000447">
    <property type="term" value="P:endonucleolytic cleavage in ITS1 to separate SSU-rRNA from 5.8S rRNA and LSU-rRNA from tricistronic rRNA transcript (SSU-rRNA, 5.8S rRNA, LSU-rRNA)"/>
    <property type="evidence" value="ECO:0007669"/>
    <property type="project" value="TreeGrafter"/>
</dbReference>
<evidence type="ECO:0000256" key="6">
    <source>
        <dbReference type="SAM" id="MobiDB-lite"/>
    </source>
</evidence>
<dbReference type="GO" id="GO:0030687">
    <property type="term" value="C:preribosome, large subunit precursor"/>
    <property type="evidence" value="ECO:0007669"/>
    <property type="project" value="TreeGrafter"/>
</dbReference>
<feature type="region of interest" description="Disordered" evidence="6">
    <location>
        <begin position="268"/>
        <end position="389"/>
    </location>
</feature>
<protein>
    <recommendedName>
        <fullName evidence="5">Ribosome biogenesis regulatory protein</fullName>
    </recommendedName>
</protein>
<sequence length="389" mass="42447">MHDTMEEESTPKSTTVERPLHVDVDLGNLLLSDTNEIAVKSLRANPDEYLRTLARDNAQLLINEIWKLPFERVDDVIITKLPKATYILPREKPAPKAKTLTKWESYAKEKGITKRKKTKLVWDELVKKWVPRFGYKKVDAEAEKDWVLEVPGNVDPMEDQFERKSEAKAERVSKNELQRLRNLAKAKKVDIPGGSGLTSKEKPSKIELHQAVHVAKKATASLGKFQAKLPKEKPLKGTGKKRQFEPLVIDSTKEKNKNLDVLARVMSKKPKIDIASAVNKQVDIREMEKSSFRSKSHGPKQGSGGGRSGSKRSDGKRRSGPGKPTAGRPRTGDGEGMRRGRSGGARGGGRNGPATGRSAFGGAKSGPGGGGARGGRGGGRGGGGRRGRS</sequence>
<accession>A0A226ETN0</accession>
<dbReference type="Proteomes" id="UP000198287">
    <property type="component" value="Unassembled WGS sequence"/>
</dbReference>
<evidence type="ECO:0000313" key="7">
    <source>
        <dbReference type="EMBL" id="OXA60590.1"/>
    </source>
</evidence>
<evidence type="ECO:0000256" key="5">
    <source>
        <dbReference type="RuleBase" id="RU364132"/>
    </source>
</evidence>